<organism evidence="2 3">
    <name type="scientific">Rhodobium gokarnense</name>
    <dbReference type="NCBI Taxonomy" id="364296"/>
    <lineage>
        <taxon>Bacteria</taxon>
        <taxon>Pseudomonadati</taxon>
        <taxon>Pseudomonadota</taxon>
        <taxon>Alphaproteobacteria</taxon>
        <taxon>Hyphomicrobiales</taxon>
        <taxon>Rhodobiaceae</taxon>
        <taxon>Rhodobium</taxon>
    </lineage>
</organism>
<reference evidence="3" key="1">
    <citation type="submission" date="2023-07" db="EMBL/GenBank/DDBJ databases">
        <title>Genome sequencing of Purple Non-Sulfur Bacteria from various extreme environments.</title>
        <authorList>
            <person name="Mayer M."/>
        </authorList>
    </citation>
    <scope>NUCLEOTIDE SEQUENCE [LARGE SCALE GENOMIC DNA]</scope>
    <source>
        <strain evidence="3">DSM 17935</strain>
    </source>
</reference>
<accession>A0ABT3HCG6</accession>
<feature type="domain" description="Aminoglycoside phosphotransferase" evidence="1">
    <location>
        <begin position="118"/>
        <end position="286"/>
    </location>
</feature>
<dbReference type="InterPro" id="IPR027417">
    <property type="entry name" value="P-loop_NTPase"/>
</dbReference>
<protein>
    <submittedName>
        <fullName evidence="2">Aminoglycoside phosphotransferase family enzyme/predicted kinase</fullName>
    </submittedName>
</protein>
<dbReference type="Pfam" id="PF13671">
    <property type="entry name" value="AAA_33"/>
    <property type="match status" value="1"/>
</dbReference>
<dbReference type="InterPro" id="IPR011009">
    <property type="entry name" value="Kinase-like_dom_sf"/>
</dbReference>
<dbReference type="Gene3D" id="3.40.50.300">
    <property type="entry name" value="P-loop containing nucleotide triphosphate hydrolases"/>
    <property type="match status" value="1"/>
</dbReference>
<keyword evidence="2" id="KW-0808">Transferase</keyword>
<proteinExistence type="predicted"/>
<dbReference type="InterPro" id="IPR052732">
    <property type="entry name" value="Cell-binding_unc_protein"/>
</dbReference>
<dbReference type="InterPro" id="IPR002575">
    <property type="entry name" value="Aminoglycoside_PTrfase"/>
</dbReference>
<dbReference type="Proteomes" id="UP001209755">
    <property type="component" value="Unassembled WGS sequence"/>
</dbReference>
<evidence type="ECO:0000313" key="2">
    <source>
        <dbReference type="EMBL" id="MCW2308083.1"/>
    </source>
</evidence>
<name>A0ABT3HCG6_9HYPH</name>
<evidence type="ECO:0000259" key="1">
    <source>
        <dbReference type="Pfam" id="PF01636"/>
    </source>
</evidence>
<dbReference type="GO" id="GO:0016301">
    <property type="term" value="F:kinase activity"/>
    <property type="evidence" value="ECO:0007669"/>
    <property type="project" value="UniProtKB-KW"/>
</dbReference>
<dbReference type="Gene3D" id="3.90.1200.10">
    <property type="match status" value="1"/>
</dbReference>
<dbReference type="PANTHER" id="PTHR43883">
    <property type="entry name" value="SLR0207 PROTEIN"/>
    <property type="match status" value="1"/>
</dbReference>
<evidence type="ECO:0000313" key="3">
    <source>
        <dbReference type="Proteomes" id="UP001209755"/>
    </source>
</evidence>
<gene>
    <name evidence="2" type="ORF">M2319_002422</name>
</gene>
<comment type="caution">
    <text evidence="2">The sequence shown here is derived from an EMBL/GenBank/DDBJ whole genome shotgun (WGS) entry which is preliminary data.</text>
</comment>
<keyword evidence="2" id="KW-0418">Kinase</keyword>
<dbReference type="SUPFAM" id="SSF52540">
    <property type="entry name" value="P-loop containing nucleoside triphosphate hydrolases"/>
    <property type="match status" value="1"/>
</dbReference>
<sequence length="527" mass="57874">MSNNTRHRQHVMQDQGEIVAFLQDPKTYGLKQDVRRIDTHAAMVFLAGDEVLKIKRAVRYPFLDFSTLEKRRRACHREIEVNRDNAPEIYRDVVAITREPDGGLAIGGAGTPVAWAVRMNRFDETETLDRIAEHGPLSDRLVDALVARIAASHERAPKRDALPWLKSLAGYIANNEAGFKEWPDLFDIGQVHALSHAMEDALARLTPLIEQRGRLGHIRLCHGDCHLGNIACFDGKPVLFDAIEFDDSIATNDVLYDLAFLLMDLWQRGDHRAANRVLCRYLAHRPDPDHFEALAALPFFMALRAGIRAMVTASRLAHLDGAAFAEASAQAGDYFALARALMDPAPPRLYAVGGLSGTGKSTIAAAVAPHLDRAPGALVLRSDIERKDLFGIPETEHLPEDAYTLEVTHEVYHRIIAKARTALAAGQSVVLDAVFSMPAERAAAERIAEAVEVPFQGLWLEAPAETLFARVEARTGDASDADVSVVERQLTYDLGTITWARVDASGDTGEAVALAREALERGSILAV</sequence>
<dbReference type="RefSeq" id="WP_264601710.1">
    <property type="nucleotide sequence ID" value="NZ_JAOQNS010000006.1"/>
</dbReference>
<dbReference type="Pfam" id="PF01636">
    <property type="entry name" value="APH"/>
    <property type="match status" value="1"/>
</dbReference>
<keyword evidence="3" id="KW-1185">Reference proteome</keyword>
<dbReference type="SUPFAM" id="SSF56112">
    <property type="entry name" value="Protein kinase-like (PK-like)"/>
    <property type="match status" value="1"/>
</dbReference>
<dbReference type="EMBL" id="JAOQNS010000006">
    <property type="protein sequence ID" value="MCW2308083.1"/>
    <property type="molecule type" value="Genomic_DNA"/>
</dbReference>
<dbReference type="PANTHER" id="PTHR43883:SF1">
    <property type="entry name" value="GLUCONOKINASE"/>
    <property type="match status" value="1"/>
</dbReference>